<keyword evidence="3" id="KW-1185">Reference proteome</keyword>
<dbReference type="AlphaFoldDB" id="A0AAV9U0L2"/>
<evidence type="ECO:0000256" key="1">
    <source>
        <dbReference type="SAM" id="MobiDB-lite"/>
    </source>
</evidence>
<comment type="caution">
    <text evidence="2">The sequence shown here is derived from an EMBL/GenBank/DDBJ whole genome shotgun (WGS) entry which is preliminary data.</text>
</comment>
<reference evidence="2 3" key="1">
    <citation type="submission" date="2019-10" db="EMBL/GenBank/DDBJ databases">
        <authorList>
            <person name="Palmer J.M."/>
        </authorList>
    </citation>
    <scope>NUCLEOTIDE SEQUENCE [LARGE SCALE GENOMIC DNA]</scope>
    <source>
        <strain evidence="2 3">TWF730</strain>
    </source>
</reference>
<name>A0AAV9U0L2_9PEZI</name>
<sequence length="211" mass="23287">MGVFSFSYIETSSEIEFDQTDTGIYLDDSVSPLTSYSLSFLMTAESQDTNPEGSYQLLHPSYEPSCSDIERRPGSMDCSYEGRVNSGSDISPTHDSAIALVHTEIPIQTTREGIPDDSSRTDNSNSDALTMRRYIDSRSGSDPWTVFTARSSEGRIFENKGDQRDYDWGHGGSTDGESIEDSGSWAMLGVRSTRNLGDLEDHEVSSKPFLS</sequence>
<organism evidence="2 3">
    <name type="scientific">Orbilia blumenaviensis</name>
    <dbReference type="NCBI Taxonomy" id="1796055"/>
    <lineage>
        <taxon>Eukaryota</taxon>
        <taxon>Fungi</taxon>
        <taxon>Dikarya</taxon>
        <taxon>Ascomycota</taxon>
        <taxon>Pezizomycotina</taxon>
        <taxon>Orbiliomycetes</taxon>
        <taxon>Orbiliales</taxon>
        <taxon>Orbiliaceae</taxon>
        <taxon>Orbilia</taxon>
    </lineage>
</organism>
<gene>
    <name evidence="2" type="ORF">TWF730_004444</name>
</gene>
<protein>
    <submittedName>
        <fullName evidence="2">Uncharacterized protein</fullName>
    </submittedName>
</protein>
<evidence type="ECO:0000313" key="2">
    <source>
        <dbReference type="EMBL" id="KAK6331362.1"/>
    </source>
</evidence>
<accession>A0AAV9U0L2</accession>
<feature type="region of interest" description="Disordered" evidence="1">
    <location>
        <begin position="156"/>
        <end position="183"/>
    </location>
</feature>
<feature type="compositionally biased region" description="Basic and acidic residues" evidence="1">
    <location>
        <begin position="156"/>
        <end position="168"/>
    </location>
</feature>
<proteinExistence type="predicted"/>
<evidence type="ECO:0000313" key="3">
    <source>
        <dbReference type="Proteomes" id="UP001373714"/>
    </source>
</evidence>
<dbReference type="EMBL" id="JAVHNS010000018">
    <property type="protein sequence ID" value="KAK6331362.1"/>
    <property type="molecule type" value="Genomic_DNA"/>
</dbReference>
<dbReference type="Proteomes" id="UP001373714">
    <property type="component" value="Unassembled WGS sequence"/>
</dbReference>